<organism evidence="1 2">
    <name type="scientific">Lepagella muris</name>
    <dbReference type="NCBI Taxonomy" id="3032870"/>
    <lineage>
        <taxon>Bacteria</taxon>
        <taxon>Pseudomonadati</taxon>
        <taxon>Bacteroidota</taxon>
        <taxon>Bacteroidia</taxon>
        <taxon>Bacteroidales</taxon>
        <taxon>Muribaculaceae</taxon>
        <taxon>Lepagella</taxon>
    </lineage>
</organism>
<keyword evidence="2" id="KW-1185">Reference proteome</keyword>
<name>A0AC61RG18_9BACT</name>
<reference evidence="1" key="1">
    <citation type="submission" date="2019-04" db="EMBL/GenBank/DDBJ databases">
        <title>Microbes associate with the intestines of laboratory mice.</title>
        <authorList>
            <person name="Navarre W."/>
            <person name="Wong E."/>
            <person name="Huang K."/>
            <person name="Tropini C."/>
            <person name="Ng K."/>
            <person name="Yu B."/>
        </authorList>
    </citation>
    <scope>NUCLEOTIDE SEQUENCE</scope>
    <source>
        <strain evidence="1">NM04_E33</strain>
    </source>
</reference>
<dbReference type="Proteomes" id="UP000306319">
    <property type="component" value="Unassembled WGS sequence"/>
</dbReference>
<proteinExistence type="predicted"/>
<protein>
    <submittedName>
        <fullName evidence="1">AraC family transcriptional regulator</fullName>
    </submittedName>
</protein>
<evidence type="ECO:0000313" key="1">
    <source>
        <dbReference type="EMBL" id="TGY78771.1"/>
    </source>
</evidence>
<dbReference type="EMBL" id="SRYB01000011">
    <property type="protein sequence ID" value="TGY78771.1"/>
    <property type="molecule type" value="Genomic_DNA"/>
</dbReference>
<evidence type="ECO:0000313" key="2">
    <source>
        <dbReference type="Proteomes" id="UP000306319"/>
    </source>
</evidence>
<sequence>MSKVVTFNTEDIFTASYSKDMEGCHFRLSEHALLYVARGSMKVMIDGMVVSAVKENECVFIRKDHRVSIEKHPSPEMGYHVSVMLFFPRGLLFDFYKSLSHANIPDNICRSKKTVLKIRQSPMLVSLFDSFKPYWEIGCRPEKGWLDIKVREAIHLVLHTDVKTYASLFDFTDRWRPDILDFMQHNYMYDLTIEDLAHYTGRSLSTFKRDFKKLSEISPRNWIMRRRLQVAQELIMSTERSIVQIMSDVGFKNFSHFCRAYRKHFGCSPSKSRDTQTSEN</sequence>
<comment type="caution">
    <text evidence="1">The sequence shown here is derived from an EMBL/GenBank/DDBJ whole genome shotgun (WGS) entry which is preliminary data.</text>
</comment>
<gene>
    <name evidence="1" type="ORF">E5331_09370</name>
</gene>
<accession>A0AC61RG18</accession>